<dbReference type="EMBL" id="NMUH01010211">
    <property type="protein sequence ID" value="MQM20805.1"/>
    <property type="molecule type" value="Genomic_DNA"/>
</dbReference>
<evidence type="ECO:0000313" key="3">
    <source>
        <dbReference type="Proteomes" id="UP000652761"/>
    </source>
</evidence>
<proteinExistence type="predicted"/>
<evidence type="ECO:0000313" key="2">
    <source>
        <dbReference type="EMBL" id="MQM20805.1"/>
    </source>
</evidence>
<organism evidence="2 3">
    <name type="scientific">Colocasia esculenta</name>
    <name type="common">Wild taro</name>
    <name type="synonym">Arum esculentum</name>
    <dbReference type="NCBI Taxonomy" id="4460"/>
    <lineage>
        <taxon>Eukaryota</taxon>
        <taxon>Viridiplantae</taxon>
        <taxon>Streptophyta</taxon>
        <taxon>Embryophyta</taxon>
        <taxon>Tracheophyta</taxon>
        <taxon>Spermatophyta</taxon>
        <taxon>Magnoliopsida</taxon>
        <taxon>Liliopsida</taxon>
        <taxon>Araceae</taxon>
        <taxon>Aroideae</taxon>
        <taxon>Colocasieae</taxon>
        <taxon>Colocasia</taxon>
    </lineage>
</organism>
<sequence>MLLCAAIWLRRPGQSQRDRDARGCRDPVATARAAVTGSRQGRASRHGRDSPLCHDLRREIGETSQQWQGARQAKETGR</sequence>
<keyword evidence="3" id="KW-1185">Reference proteome</keyword>
<reference evidence="2" key="1">
    <citation type="submission" date="2017-07" db="EMBL/GenBank/DDBJ databases">
        <title>Taro Niue Genome Assembly and Annotation.</title>
        <authorList>
            <person name="Atibalentja N."/>
            <person name="Keating K."/>
            <person name="Fields C.J."/>
        </authorList>
    </citation>
    <scope>NUCLEOTIDE SEQUENCE</scope>
    <source>
        <strain evidence="2">Niue_2</strain>
        <tissue evidence="2">Leaf</tissue>
    </source>
</reference>
<feature type="compositionally biased region" description="Basic and acidic residues" evidence="1">
    <location>
        <begin position="46"/>
        <end position="61"/>
    </location>
</feature>
<protein>
    <submittedName>
        <fullName evidence="2">Uncharacterized protein</fullName>
    </submittedName>
</protein>
<dbReference type="AlphaFoldDB" id="A0A843XPA0"/>
<dbReference type="Proteomes" id="UP000652761">
    <property type="component" value="Unassembled WGS sequence"/>
</dbReference>
<feature type="region of interest" description="Disordered" evidence="1">
    <location>
        <begin position="13"/>
        <end position="78"/>
    </location>
</feature>
<name>A0A843XPA0_COLES</name>
<accession>A0A843XPA0</accession>
<evidence type="ECO:0000256" key="1">
    <source>
        <dbReference type="SAM" id="MobiDB-lite"/>
    </source>
</evidence>
<gene>
    <name evidence="2" type="ORF">Taro_053832</name>
</gene>
<comment type="caution">
    <text evidence="2">The sequence shown here is derived from an EMBL/GenBank/DDBJ whole genome shotgun (WGS) entry which is preliminary data.</text>
</comment>
<feature type="compositionally biased region" description="Basic and acidic residues" evidence="1">
    <location>
        <begin position="16"/>
        <end position="25"/>
    </location>
</feature>